<evidence type="ECO:0000313" key="4">
    <source>
        <dbReference type="Proteomes" id="UP000230002"/>
    </source>
</evidence>
<dbReference type="Proteomes" id="UP000230002">
    <property type="component" value="Unassembled WGS sequence"/>
</dbReference>
<evidence type="ECO:0000313" key="3">
    <source>
        <dbReference type="EMBL" id="PIL28163.1"/>
    </source>
</evidence>
<proteinExistence type="predicted"/>
<dbReference type="InterPro" id="IPR000719">
    <property type="entry name" value="Prot_kinase_dom"/>
</dbReference>
<dbReference type="Gene3D" id="1.10.510.10">
    <property type="entry name" value="Transferase(Phosphotransferase) domain 1"/>
    <property type="match status" value="1"/>
</dbReference>
<organism evidence="3 4">
    <name type="scientific">Ganoderma sinense ZZ0214-1</name>
    <dbReference type="NCBI Taxonomy" id="1077348"/>
    <lineage>
        <taxon>Eukaryota</taxon>
        <taxon>Fungi</taxon>
        <taxon>Dikarya</taxon>
        <taxon>Basidiomycota</taxon>
        <taxon>Agaricomycotina</taxon>
        <taxon>Agaricomycetes</taxon>
        <taxon>Polyporales</taxon>
        <taxon>Polyporaceae</taxon>
        <taxon>Ganoderma</taxon>
    </lineage>
</organism>
<dbReference type="SMART" id="SM00220">
    <property type="entry name" value="S_TKc"/>
    <property type="match status" value="1"/>
</dbReference>
<dbReference type="PROSITE" id="PS50011">
    <property type="entry name" value="PROTEIN_KINASE_DOM"/>
    <property type="match status" value="1"/>
</dbReference>
<dbReference type="PANTHER" id="PTHR44167:SF24">
    <property type="entry name" value="SERINE_THREONINE-PROTEIN KINASE CHK2"/>
    <property type="match status" value="1"/>
</dbReference>
<dbReference type="GO" id="GO:0004674">
    <property type="term" value="F:protein serine/threonine kinase activity"/>
    <property type="evidence" value="ECO:0007669"/>
    <property type="project" value="TreeGrafter"/>
</dbReference>
<dbReference type="PANTHER" id="PTHR44167">
    <property type="entry name" value="OVARIAN-SPECIFIC SERINE/THREONINE-PROTEIN KINASE LOK-RELATED"/>
    <property type="match status" value="1"/>
</dbReference>
<protein>
    <recommendedName>
        <fullName evidence="2">Protein kinase domain-containing protein</fullName>
    </recommendedName>
</protein>
<comment type="caution">
    <text evidence="3">The sequence shown here is derived from an EMBL/GenBank/DDBJ whole genome shotgun (WGS) entry which is preliminary data.</text>
</comment>
<dbReference type="STRING" id="1077348.A0A2G8S304"/>
<dbReference type="SUPFAM" id="SSF56112">
    <property type="entry name" value="Protein kinase-like (PK-like)"/>
    <property type="match status" value="1"/>
</dbReference>
<dbReference type="GO" id="GO:0005524">
    <property type="term" value="F:ATP binding"/>
    <property type="evidence" value="ECO:0007669"/>
    <property type="project" value="InterPro"/>
</dbReference>
<feature type="region of interest" description="Disordered" evidence="1">
    <location>
        <begin position="1"/>
        <end position="31"/>
    </location>
</feature>
<dbReference type="GO" id="GO:0005634">
    <property type="term" value="C:nucleus"/>
    <property type="evidence" value="ECO:0007669"/>
    <property type="project" value="TreeGrafter"/>
</dbReference>
<dbReference type="OrthoDB" id="2985259at2759"/>
<evidence type="ECO:0000259" key="2">
    <source>
        <dbReference type="PROSITE" id="PS50011"/>
    </source>
</evidence>
<evidence type="ECO:0000256" key="1">
    <source>
        <dbReference type="SAM" id="MobiDB-lite"/>
    </source>
</evidence>
<sequence>MSTSKSNLVADSAKAEPPAESSVALDPSALRKQTDGPGIVYGKLPTDLKTWRGVAGKDRTNEPAEAIWKALEPFFAERGYTLWQHCYFFMTAMSKGGVVPNGYMYASPYRAYEQLSGSIQGALSFEYRNALTRAARASDGRDVVFRVLAIGEEGREHVDLLKTFGRGTYGLINANHTLPLLDLIELDDVTFGVFPKVANSCSELYNSWAETSVGDILDMIVQCLEALVFLHHYGVAHRDAFKDNFVIQWVPESLNVDYDSPTSRPRVYVIDFELAVRFPLGSPKEERVCVGRPSGGSLPGPSGRPMPPEVLSGEPYDPFKLDVWQLGNSLSDFKSTIPEIDKVLVSMVDPDPTTRPSAYEAMKALLDAIGAIPPVALIIEPEVQPPKLARFSGSSDLVASAHNSA</sequence>
<dbReference type="InterPro" id="IPR011009">
    <property type="entry name" value="Kinase-like_dom_sf"/>
</dbReference>
<reference evidence="3 4" key="1">
    <citation type="journal article" date="2015" name="Sci. Rep.">
        <title>Chromosome-level genome map provides insights into diverse defense mechanisms in the medicinal fungus Ganoderma sinense.</title>
        <authorList>
            <person name="Zhu Y."/>
            <person name="Xu J."/>
            <person name="Sun C."/>
            <person name="Zhou S."/>
            <person name="Xu H."/>
            <person name="Nelson D.R."/>
            <person name="Qian J."/>
            <person name="Song J."/>
            <person name="Luo H."/>
            <person name="Xiang L."/>
            <person name="Li Y."/>
            <person name="Xu Z."/>
            <person name="Ji A."/>
            <person name="Wang L."/>
            <person name="Lu S."/>
            <person name="Hayward A."/>
            <person name="Sun W."/>
            <person name="Li X."/>
            <person name="Schwartz D.C."/>
            <person name="Wang Y."/>
            <person name="Chen S."/>
        </authorList>
    </citation>
    <scope>NUCLEOTIDE SEQUENCE [LARGE SCALE GENOMIC DNA]</scope>
    <source>
        <strain evidence="3 4">ZZ0214-1</strain>
    </source>
</reference>
<keyword evidence="4" id="KW-1185">Reference proteome</keyword>
<accession>A0A2G8S304</accession>
<dbReference type="EMBL" id="AYKW01000027">
    <property type="protein sequence ID" value="PIL28163.1"/>
    <property type="molecule type" value="Genomic_DNA"/>
</dbReference>
<dbReference type="GO" id="GO:0044773">
    <property type="term" value="P:mitotic DNA damage checkpoint signaling"/>
    <property type="evidence" value="ECO:0007669"/>
    <property type="project" value="TreeGrafter"/>
</dbReference>
<feature type="domain" description="Protein kinase" evidence="2">
    <location>
        <begin position="112"/>
        <end position="405"/>
    </location>
</feature>
<dbReference type="GO" id="GO:0005737">
    <property type="term" value="C:cytoplasm"/>
    <property type="evidence" value="ECO:0007669"/>
    <property type="project" value="TreeGrafter"/>
</dbReference>
<name>A0A2G8S304_9APHY</name>
<dbReference type="AlphaFoldDB" id="A0A2G8S304"/>
<gene>
    <name evidence="3" type="ORF">GSI_09700</name>
</gene>